<evidence type="ECO:0000313" key="2">
    <source>
        <dbReference type="Proteomes" id="UP000279833"/>
    </source>
</evidence>
<gene>
    <name evidence="1" type="ORF">SCUD_LOCUS18862</name>
</gene>
<proteinExistence type="predicted"/>
<dbReference type="WBParaSite" id="SCUD_0001886501-mRNA-1">
    <property type="protein sequence ID" value="SCUD_0001886501-mRNA-1"/>
    <property type="gene ID" value="SCUD_0001886501"/>
</dbReference>
<organism evidence="3">
    <name type="scientific">Schistosoma curassoni</name>
    <dbReference type="NCBI Taxonomy" id="6186"/>
    <lineage>
        <taxon>Eukaryota</taxon>
        <taxon>Metazoa</taxon>
        <taxon>Spiralia</taxon>
        <taxon>Lophotrochozoa</taxon>
        <taxon>Platyhelminthes</taxon>
        <taxon>Trematoda</taxon>
        <taxon>Digenea</taxon>
        <taxon>Strigeidida</taxon>
        <taxon>Schistosomatoidea</taxon>
        <taxon>Schistosomatidae</taxon>
        <taxon>Schistosoma</taxon>
    </lineage>
</organism>
<keyword evidence="2" id="KW-1185">Reference proteome</keyword>
<protein>
    <submittedName>
        <fullName evidence="3">Reverse transcriptase domain-containing protein</fullName>
    </submittedName>
</protein>
<reference evidence="1 2" key="2">
    <citation type="submission" date="2018-11" db="EMBL/GenBank/DDBJ databases">
        <authorList>
            <consortium name="Pathogen Informatics"/>
        </authorList>
    </citation>
    <scope>NUCLEOTIDE SEQUENCE [LARGE SCALE GENOMIC DNA]</scope>
    <source>
        <strain evidence="1">Dakar</strain>
        <strain evidence="2">Dakar, Senegal</strain>
    </source>
</reference>
<dbReference type="AlphaFoldDB" id="A0A183KUX0"/>
<name>A0A183KUX0_9TREM</name>
<evidence type="ECO:0000313" key="1">
    <source>
        <dbReference type="EMBL" id="VDP67247.1"/>
    </source>
</evidence>
<evidence type="ECO:0000313" key="3">
    <source>
        <dbReference type="WBParaSite" id="SCUD_0001886501-mRNA-1"/>
    </source>
</evidence>
<accession>A0A183KUX0</accession>
<reference evidence="3" key="1">
    <citation type="submission" date="2016-06" db="UniProtKB">
        <authorList>
            <consortium name="WormBaseParasite"/>
        </authorList>
    </citation>
    <scope>IDENTIFICATION</scope>
</reference>
<dbReference type="Proteomes" id="UP000279833">
    <property type="component" value="Unassembled WGS sequence"/>
</dbReference>
<dbReference type="EMBL" id="UZAK01041624">
    <property type="protein sequence ID" value="VDP67247.1"/>
    <property type="molecule type" value="Genomic_DNA"/>
</dbReference>
<sequence>MDHQFIRVGAEAYLTDSWDVAPTNLPLDVAPPTAEEIWMAIMQIKSGKSEEPDNITAEALKSNIEVTVNMLYILFMMIWKEEQLPLTDWKEGYLSNILKKGDLTKCEDYGGIIQLSVPGKVFGRVLLNQMKDSVDAKHRDQQAGFRKDRPCTGQIATLRIIVERSIASNPSL</sequence>
<dbReference type="PANTHER" id="PTHR19446">
    <property type="entry name" value="REVERSE TRANSCRIPTASES"/>
    <property type="match status" value="1"/>
</dbReference>